<dbReference type="InterPro" id="IPR006073">
    <property type="entry name" value="GTP-bd"/>
</dbReference>
<evidence type="ECO:0000313" key="10">
    <source>
        <dbReference type="Proteomes" id="UP000000673"/>
    </source>
</evidence>
<evidence type="ECO:0000256" key="5">
    <source>
        <dbReference type="ARBA" id="ARBA00030975"/>
    </source>
</evidence>
<dbReference type="Gene3D" id="3.30.300.20">
    <property type="match status" value="1"/>
</dbReference>
<organism evidence="8">
    <name type="scientific">Anopheles darlingi</name>
    <name type="common">Mosquito</name>
    <dbReference type="NCBI Taxonomy" id="43151"/>
    <lineage>
        <taxon>Eukaryota</taxon>
        <taxon>Metazoa</taxon>
        <taxon>Ecdysozoa</taxon>
        <taxon>Arthropoda</taxon>
        <taxon>Hexapoda</taxon>
        <taxon>Insecta</taxon>
        <taxon>Pterygota</taxon>
        <taxon>Neoptera</taxon>
        <taxon>Endopterygota</taxon>
        <taxon>Diptera</taxon>
        <taxon>Nematocera</taxon>
        <taxon>Culicoidea</taxon>
        <taxon>Culicidae</taxon>
        <taxon>Anophelinae</taxon>
        <taxon>Anopheles</taxon>
    </lineage>
</organism>
<dbReference type="EnsemblMetazoa" id="ADAC003692-RA">
    <property type="protein sequence ID" value="ADAC003692-PA"/>
    <property type="gene ID" value="ADAC003692"/>
</dbReference>
<dbReference type="OMA" id="YVIDHRL"/>
<dbReference type="SUPFAM" id="SSF52540">
    <property type="entry name" value="P-loop containing nucleoside triphosphate hydrolases"/>
    <property type="match status" value="1"/>
</dbReference>
<feature type="domain" description="G" evidence="7">
    <location>
        <begin position="82"/>
        <end position="204"/>
    </location>
</feature>
<sequence>MKTPRKKFRIVGPKICVICGNFGKMYDLKVAIWLLRRVRVSSVNFVPSQRCLATAHSAENGNQHAESKQTAATSSGKEKLIKVAMIGMPNAGKSTLINRLIDQRVCPVSAKVHTTRRVSKAIHSRSNSQAVLFDTPGLVGNREIKKHQLDAHFVSACRHAIQHSSLIGVVHDVSNSWTRHALNPVLLRVLEEYSHLPSFLILNKIDTLKSKRILLDIVKNLTCNRVESIRDYVPVRRRNKLAPLAGQEKQPQEPSSSSSEAPVQQAEGWPHFTEIFMVSALTGDGLRDVMSFVHGNAKLQPWEHMADEHTDQSPEQLITQSVRARLLDFMPQEIPYLLQTELEFYEVVGGRVLTSVVVTCPSERIARLVCGESNGKLRQINEQVTSDLIETFGMPVLLTITTLVRSKESKA</sequence>
<dbReference type="FunCoup" id="W5JJK8">
    <property type="interactions" value="1566"/>
</dbReference>
<dbReference type="InterPro" id="IPR005225">
    <property type="entry name" value="Small_GTP-bd"/>
</dbReference>
<gene>
    <name evidence="8" type="ORF">AND_003692</name>
</gene>
<dbReference type="GO" id="GO:0005525">
    <property type="term" value="F:GTP binding"/>
    <property type="evidence" value="ECO:0007669"/>
    <property type="project" value="UniProtKB-KW"/>
</dbReference>
<dbReference type="AlphaFoldDB" id="W5JJK8"/>
<feature type="region of interest" description="Disordered" evidence="6">
    <location>
        <begin position="243"/>
        <end position="264"/>
    </location>
</feature>
<protein>
    <recommendedName>
        <fullName evidence="2">GTPase Era, mitochondrial</fullName>
    </recommendedName>
    <alternativeName>
        <fullName evidence="5">ERA-like protein 1</fullName>
    </alternativeName>
</protein>
<dbReference type="Proteomes" id="UP000000673">
    <property type="component" value="Unassembled WGS sequence"/>
</dbReference>
<dbReference type="GO" id="GO:0005759">
    <property type="term" value="C:mitochondrial matrix"/>
    <property type="evidence" value="ECO:0007669"/>
    <property type="project" value="TreeGrafter"/>
</dbReference>
<accession>W5JJK8</accession>
<evidence type="ECO:0000313" key="8">
    <source>
        <dbReference type="EMBL" id="ETN64562.1"/>
    </source>
</evidence>
<dbReference type="GO" id="GO:0000028">
    <property type="term" value="P:ribosomal small subunit assembly"/>
    <property type="evidence" value="ECO:0007669"/>
    <property type="project" value="TreeGrafter"/>
</dbReference>
<evidence type="ECO:0000256" key="1">
    <source>
        <dbReference type="ARBA" id="ARBA00007921"/>
    </source>
</evidence>
<dbReference type="PRINTS" id="PR00326">
    <property type="entry name" value="GTP1OBG"/>
</dbReference>
<name>W5JJK8_ANODA</name>
<dbReference type="eggNOG" id="KOG1423">
    <property type="taxonomic scope" value="Eukaryota"/>
</dbReference>
<dbReference type="STRING" id="43151.W5JJK8"/>
<reference evidence="8" key="3">
    <citation type="journal article" date="2013" name="Nucleic Acids Res.">
        <title>The genome of Anopheles darlingi, the main neotropical malaria vector.</title>
        <authorList>
            <person name="Marinotti O."/>
            <person name="Cerqueira G.C."/>
            <person name="de Almeida L.G."/>
            <person name="Ferro M.I."/>
            <person name="Loreto E.L."/>
            <person name="Zaha A."/>
            <person name="Teixeira S.M."/>
            <person name="Wespiser A.R."/>
            <person name="Almeida E Silva A."/>
            <person name="Schlindwein A.D."/>
            <person name="Pacheco A.C."/>
            <person name="Silva A.L."/>
            <person name="Graveley B.R."/>
            <person name="Walenz B.P."/>
            <person name="Lima Bde A."/>
            <person name="Ribeiro C.A."/>
            <person name="Nunes-Silva C.G."/>
            <person name="de Carvalho C.R."/>
            <person name="Soares C.M."/>
            <person name="de Menezes C.B."/>
            <person name="Matiolli C."/>
            <person name="Caffrey D."/>
            <person name="Araujo D.A."/>
            <person name="de Oliveira D.M."/>
            <person name="Golenbock D."/>
            <person name="Grisard E.C."/>
            <person name="Fantinatti-Garboggini F."/>
            <person name="de Carvalho F.M."/>
            <person name="Barcellos F.G."/>
            <person name="Prosdocimi F."/>
            <person name="May G."/>
            <person name="Azevedo Junior G.M."/>
            <person name="Guimaraes G.M."/>
            <person name="Goldman G.H."/>
            <person name="Padilha I.Q."/>
            <person name="Batista Jda S."/>
            <person name="Ferro J.A."/>
            <person name="Ribeiro J.M."/>
            <person name="Fietto J.L."/>
            <person name="Dabbas K.M."/>
            <person name="Cerdeira L."/>
            <person name="Agnez-Lima L.F."/>
            <person name="Brocchi M."/>
            <person name="de Carvalho M.O."/>
            <person name="Teixeira Mde M."/>
            <person name="Diniz Maia Mde M."/>
            <person name="Goldman M.H."/>
            <person name="Cruz Schneider M.P."/>
            <person name="Felipe M.S."/>
            <person name="Hungria M."/>
            <person name="Nicolas M.F."/>
            <person name="Pereira M."/>
            <person name="Montes M.A."/>
            <person name="Cantao M.E."/>
            <person name="Vincentz M."/>
            <person name="Rafael M.S."/>
            <person name="Silverman N."/>
            <person name="Stoco P.H."/>
            <person name="Souza R.C."/>
            <person name="Vicentini R."/>
            <person name="Gazzinelli R.T."/>
            <person name="Neves Rde O."/>
            <person name="Silva R."/>
            <person name="Astolfi-Filho S."/>
            <person name="Maciel T.E."/>
            <person name="Urmenyi T.P."/>
            <person name="Tadei W.P."/>
            <person name="Camargo E.P."/>
            <person name="de Vasconcelos A.T."/>
        </authorList>
    </citation>
    <scope>NUCLEOTIDE SEQUENCE</scope>
</reference>
<dbReference type="NCBIfam" id="TIGR00231">
    <property type="entry name" value="small_GTP"/>
    <property type="match status" value="1"/>
</dbReference>
<feature type="compositionally biased region" description="Low complexity" evidence="6">
    <location>
        <begin position="247"/>
        <end position="264"/>
    </location>
</feature>
<dbReference type="InterPro" id="IPR009019">
    <property type="entry name" value="KH_sf_prok-type"/>
</dbReference>
<keyword evidence="3" id="KW-0547">Nucleotide-binding</keyword>
<dbReference type="PANTHER" id="PTHR42698:SF1">
    <property type="entry name" value="GTPASE ERA, MITOCHONDRIAL"/>
    <property type="match status" value="1"/>
</dbReference>
<dbReference type="Gene3D" id="3.40.50.300">
    <property type="entry name" value="P-loop containing nucleotide triphosphate hydrolases"/>
    <property type="match status" value="1"/>
</dbReference>
<reference evidence="8" key="2">
    <citation type="submission" date="2010-05" db="EMBL/GenBank/DDBJ databases">
        <authorList>
            <person name="Almeida L.G."/>
            <person name="Nicolas M.F."/>
            <person name="Souza R.C."/>
            <person name="Vasconcelos A.T.R."/>
        </authorList>
    </citation>
    <scope>NUCLEOTIDE SEQUENCE</scope>
</reference>
<dbReference type="Pfam" id="PF01926">
    <property type="entry name" value="MMR_HSR1"/>
    <property type="match status" value="1"/>
</dbReference>
<evidence type="ECO:0000256" key="6">
    <source>
        <dbReference type="SAM" id="MobiDB-lite"/>
    </source>
</evidence>
<evidence type="ECO:0000256" key="3">
    <source>
        <dbReference type="ARBA" id="ARBA00022741"/>
    </source>
</evidence>
<dbReference type="VEuPathDB" id="VectorBase:ADAR2_006640"/>
<dbReference type="PANTHER" id="PTHR42698">
    <property type="entry name" value="GTPASE ERA"/>
    <property type="match status" value="1"/>
</dbReference>
<dbReference type="InterPro" id="IPR030388">
    <property type="entry name" value="G_ERA_dom"/>
</dbReference>
<evidence type="ECO:0000256" key="2">
    <source>
        <dbReference type="ARBA" id="ARBA00019149"/>
    </source>
</evidence>
<dbReference type="FunFam" id="3.30.300.20:FF:000032">
    <property type="entry name" value="AGAP010622-PA-like protein"/>
    <property type="match status" value="1"/>
</dbReference>
<keyword evidence="4" id="KW-0342">GTP-binding</keyword>
<reference evidence="9" key="4">
    <citation type="submission" date="2015-06" db="UniProtKB">
        <authorList>
            <consortium name="EnsemblMetazoa"/>
        </authorList>
    </citation>
    <scope>IDENTIFICATION</scope>
</reference>
<proteinExistence type="inferred from homology"/>
<dbReference type="GO" id="GO:0019843">
    <property type="term" value="F:rRNA binding"/>
    <property type="evidence" value="ECO:0007669"/>
    <property type="project" value="TreeGrafter"/>
</dbReference>
<dbReference type="EMBL" id="ADMH02000962">
    <property type="protein sequence ID" value="ETN64562.1"/>
    <property type="molecule type" value="Genomic_DNA"/>
</dbReference>
<reference evidence="8 10" key="1">
    <citation type="journal article" date="2010" name="BMC Genomics">
        <title>Combination of measures distinguishes pre-miRNAs from other stem-loops in the genome of the newly sequenced Anopheles darlingi.</title>
        <authorList>
            <person name="Mendes N.D."/>
            <person name="Freitas A.T."/>
            <person name="Vasconcelos A.T."/>
            <person name="Sagot M.F."/>
        </authorList>
    </citation>
    <scope>NUCLEOTIDE SEQUENCE</scope>
</reference>
<comment type="similarity">
    <text evidence="1">Belongs to the TRAFAC class TrmE-Era-EngA-EngB-Septin-like GTPase superfamily. Era GTPase family.</text>
</comment>
<evidence type="ECO:0000313" key="9">
    <source>
        <dbReference type="EnsemblMetazoa" id="ADAC003692-PA"/>
    </source>
</evidence>
<dbReference type="GO" id="GO:0043024">
    <property type="term" value="F:ribosomal small subunit binding"/>
    <property type="evidence" value="ECO:0007669"/>
    <property type="project" value="TreeGrafter"/>
</dbReference>
<keyword evidence="10" id="KW-1185">Reference proteome</keyword>
<dbReference type="InterPro" id="IPR015946">
    <property type="entry name" value="KH_dom-like_a/b"/>
</dbReference>
<dbReference type="InterPro" id="IPR027417">
    <property type="entry name" value="P-loop_NTPase"/>
</dbReference>
<dbReference type="CDD" id="cd04163">
    <property type="entry name" value="Era"/>
    <property type="match status" value="1"/>
</dbReference>
<evidence type="ECO:0000256" key="4">
    <source>
        <dbReference type="ARBA" id="ARBA00023134"/>
    </source>
</evidence>
<evidence type="ECO:0000259" key="7">
    <source>
        <dbReference type="Pfam" id="PF01926"/>
    </source>
</evidence>
<dbReference type="InterPro" id="IPR005662">
    <property type="entry name" value="GTPase_Era-like"/>
</dbReference>
<dbReference type="SUPFAM" id="SSF54814">
    <property type="entry name" value="Prokaryotic type KH domain (KH-domain type II)"/>
    <property type="match status" value="1"/>
</dbReference>
<dbReference type="HOGENOM" id="CLU_038009_2_1_1"/>
<dbReference type="VEuPathDB" id="VectorBase:ADAC003692"/>